<sequence length="243" mass="27317">MNRLTATFAGTLFAASGAYTALTWWRISRIDFSTIKATNSIPDSLKLSGTLNAVVNPRNHIRRDSSRSITCKLPSRLTDEQVLARYLKGFFGSYVFGPEQVALRTLHHNFVGFSELSHVENPARLWSSSDLSGDHLPGLYTILFGAFQIVEKQIDTTSPGRLSRTHSYIDVAFGSDTSEFSGVHRFSIYRDADKDSDIVTVDHPDTCCNPTIDQPKFPDFMITLHRMYSMLLFREAVARVMEP</sequence>
<organism evidence="1 2">
    <name type="scientific">Polyplosphaeria fusca</name>
    <dbReference type="NCBI Taxonomy" id="682080"/>
    <lineage>
        <taxon>Eukaryota</taxon>
        <taxon>Fungi</taxon>
        <taxon>Dikarya</taxon>
        <taxon>Ascomycota</taxon>
        <taxon>Pezizomycotina</taxon>
        <taxon>Dothideomycetes</taxon>
        <taxon>Pleosporomycetidae</taxon>
        <taxon>Pleosporales</taxon>
        <taxon>Tetraplosphaeriaceae</taxon>
        <taxon>Polyplosphaeria</taxon>
    </lineage>
</organism>
<evidence type="ECO:0000313" key="1">
    <source>
        <dbReference type="EMBL" id="KAF2741192.1"/>
    </source>
</evidence>
<name>A0A9P4V5Z3_9PLEO</name>
<keyword evidence="2" id="KW-1185">Reference proteome</keyword>
<accession>A0A9P4V5Z3</accession>
<proteinExistence type="predicted"/>
<dbReference type="OrthoDB" id="3354680at2759"/>
<dbReference type="Proteomes" id="UP000799444">
    <property type="component" value="Unassembled WGS sequence"/>
</dbReference>
<protein>
    <submittedName>
        <fullName evidence="1">Uncharacterized protein</fullName>
    </submittedName>
</protein>
<dbReference type="EMBL" id="ML996098">
    <property type="protein sequence ID" value="KAF2741192.1"/>
    <property type="molecule type" value="Genomic_DNA"/>
</dbReference>
<gene>
    <name evidence="1" type="ORF">EJ04DRAFT_116998</name>
</gene>
<comment type="caution">
    <text evidence="1">The sequence shown here is derived from an EMBL/GenBank/DDBJ whole genome shotgun (WGS) entry which is preliminary data.</text>
</comment>
<dbReference type="AlphaFoldDB" id="A0A9P4V5Z3"/>
<reference evidence="1" key="1">
    <citation type="journal article" date="2020" name="Stud. Mycol.">
        <title>101 Dothideomycetes genomes: a test case for predicting lifestyles and emergence of pathogens.</title>
        <authorList>
            <person name="Haridas S."/>
            <person name="Albert R."/>
            <person name="Binder M."/>
            <person name="Bloem J."/>
            <person name="Labutti K."/>
            <person name="Salamov A."/>
            <person name="Andreopoulos B."/>
            <person name="Baker S."/>
            <person name="Barry K."/>
            <person name="Bills G."/>
            <person name="Bluhm B."/>
            <person name="Cannon C."/>
            <person name="Castanera R."/>
            <person name="Culley D."/>
            <person name="Daum C."/>
            <person name="Ezra D."/>
            <person name="Gonzalez J."/>
            <person name="Henrissat B."/>
            <person name="Kuo A."/>
            <person name="Liang C."/>
            <person name="Lipzen A."/>
            <person name="Lutzoni F."/>
            <person name="Magnuson J."/>
            <person name="Mondo S."/>
            <person name="Nolan M."/>
            <person name="Ohm R."/>
            <person name="Pangilinan J."/>
            <person name="Park H.-J."/>
            <person name="Ramirez L."/>
            <person name="Alfaro M."/>
            <person name="Sun H."/>
            <person name="Tritt A."/>
            <person name="Yoshinaga Y."/>
            <person name="Zwiers L.-H."/>
            <person name="Turgeon B."/>
            <person name="Goodwin S."/>
            <person name="Spatafora J."/>
            <person name="Crous P."/>
            <person name="Grigoriev I."/>
        </authorList>
    </citation>
    <scope>NUCLEOTIDE SEQUENCE</scope>
    <source>
        <strain evidence="1">CBS 125425</strain>
    </source>
</reference>
<evidence type="ECO:0000313" key="2">
    <source>
        <dbReference type="Proteomes" id="UP000799444"/>
    </source>
</evidence>